<dbReference type="AlphaFoldDB" id="A0A6B1D313"/>
<name>A0A6B1D313_9CHLR</name>
<dbReference type="PANTHER" id="PTHR47381">
    <property type="entry name" value="ALPHA/BETA-HYDROLASES SUPERFAMILY PROTEIN"/>
    <property type="match status" value="1"/>
</dbReference>
<organism evidence="1">
    <name type="scientific">Caldilineaceae bacterium SB0661_bin_32</name>
    <dbReference type="NCBI Taxonomy" id="2605255"/>
    <lineage>
        <taxon>Bacteria</taxon>
        <taxon>Bacillati</taxon>
        <taxon>Chloroflexota</taxon>
        <taxon>Caldilineae</taxon>
        <taxon>Caldilineales</taxon>
        <taxon>Caldilineaceae</taxon>
    </lineage>
</organism>
<dbReference type="PANTHER" id="PTHR47381:SF3">
    <property type="entry name" value="ALPHA_BETA-HYDROLASES SUPERFAMILY PROTEIN"/>
    <property type="match status" value="1"/>
</dbReference>
<dbReference type="InterPro" id="IPR025890">
    <property type="entry name" value="Abhydrolase_bac"/>
</dbReference>
<protein>
    <recommendedName>
        <fullName evidence="2">Acetylxylan esterase</fullName>
    </recommendedName>
</protein>
<comment type="caution">
    <text evidence="1">The sequence shown here is derived from an EMBL/GenBank/DDBJ whole genome shotgun (WGS) entry which is preliminary data.</text>
</comment>
<gene>
    <name evidence="1" type="ORF">F4X14_03270</name>
</gene>
<evidence type="ECO:0008006" key="2">
    <source>
        <dbReference type="Google" id="ProtNLM"/>
    </source>
</evidence>
<accession>A0A6B1D313</accession>
<evidence type="ECO:0000313" key="1">
    <source>
        <dbReference type="EMBL" id="MYC93968.1"/>
    </source>
</evidence>
<dbReference type="EMBL" id="VXMH01000016">
    <property type="protein sequence ID" value="MYC93968.1"/>
    <property type="molecule type" value="Genomic_DNA"/>
</dbReference>
<dbReference type="SUPFAM" id="SSF53474">
    <property type="entry name" value="alpha/beta-Hydrolases"/>
    <property type="match status" value="1"/>
</dbReference>
<dbReference type="InterPro" id="IPR029058">
    <property type="entry name" value="AB_hydrolase_fold"/>
</dbReference>
<sequence length="345" mass="37939">MVSSRFLLQAHVDAVYEAAPRRLAFHARTPAEFGAWQAALRGKTLELLGLAGRTPPEAVAAEKLQAVERDGYVEEKYLLNAGEGVSIPAYLLVPRTAPPYRPVLVFHGHNPSVQWILGNYPNAEERKIRLKADNNYAQALAQAGYLVCAVEQRGFGERQTEDGRGSVHENSCRHLAFAYQMAGRNLVGERCWDGMCAIAFLQSRQDVVPGVLGCTGNSGGGTTALWLSAIDERITVAVPGCYLCSFRESIYNLRHCECNYVPGILEWAEMGDLAALIAPRPLRAIAGERDDIFPIDGVREQFALAAQAYELLGVGERCSLGVHPGPHAYNHRFSREWFGEWLGAD</sequence>
<dbReference type="Pfam" id="PF12715">
    <property type="entry name" value="Abhydrolase_7"/>
    <property type="match status" value="1"/>
</dbReference>
<proteinExistence type="predicted"/>
<dbReference type="Gene3D" id="3.40.50.1820">
    <property type="entry name" value="alpha/beta hydrolase"/>
    <property type="match status" value="1"/>
</dbReference>
<reference evidence="1" key="1">
    <citation type="submission" date="2019-09" db="EMBL/GenBank/DDBJ databases">
        <title>Characterisation of the sponge microbiome using genome-centric metagenomics.</title>
        <authorList>
            <person name="Engelberts J.P."/>
            <person name="Robbins S.J."/>
            <person name="De Goeij J.M."/>
            <person name="Aranda M."/>
            <person name="Bell S.C."/>
            <person name="Webster N.S."/>
        </authorList>
    </citation>
    <scope>NUCLEOTIDE SEQUENCE</scope>
    <source>
        <strain evidence="1">SB0661_bin_32</strain>
    </source>
</reference>